<dbReference type="Proteomes" id="UP000076722">
    <property type="component" value="Unassembled WGS sequence"/>
</dbReference>
<feature type="signal peptide" evidence="2">
    <location>
        <begin position="1"/>
        <end position="21"/>
    </location>
</feature>
<feature type="compositionally biased region" description="Acidic residues" evidence="1">
    <location>
        <begin position="301"/>
        <end position="321"/>
    </location>
</feature>
<evidence type="ECO:0008006" key="5">
    <source>
        <dbReference type="Google" id="ProtNLM"/>
    </source>
</evidence>
<protein>
    <recommendedName>
        <fullName evidence="5">Fungal N-terminal domain-containing protein</fullName>
    </recommendedName>
</protein>
<organism evidence="3 4">
    <name type="scientific">Sistotremastrum niveocremeum HHB9708</name>
    <dbReference type="NCBI Taxonomy" id="1314777"/>
    <lineage>
        <taxon>Eukaryota</taxon>
        <taxon>Fungi</taxon>
        <taxon>Dikarya</taxon>
        <taxon>Basidiomycota</taxon>
        <taxon>Agaricomycotina</taxon>
        <taxon>Agaricomycetes</taxon>
        <taxon>Sistotremastrales</taxon>
        <taxon>Sistotremastraceae</taxon>
        <taxon>Sertulicium</taxon>
        <taxon>Sertulicium niveocremeum</taxon>
    </lineage>
</organism>
<sequence length="321" mass="35700">MAPYPILICLLLLAFVAGVRNAHNIEFLLCTEAVRVLRRCQASLSKEERMLRDVESCLIHAIRSSFLKNSSDDWRDSAQRLTHIRTAIGKIVQMQTHLLRFENGLEEVKRCRQAFGSGKAVDTEILNIANDVSYLTQCVSDPHSSASAEMYRVELSNYLKDLEGITEASAVGADDPVHHLLQEFGLTAVAHSKSQVHQTQVPSSSQGTFVRTCYRHNRQDSYVSFKQEHYLAVPILSSSAAHPSQGSNTTERAVEEHRHDELSPLVDPNHASSLLHEEPIPGITSEDGLETLPPLAALADSDTDDDDDVDQNDNDEDDLYL</sequence>
<evidence type="ECO:0000313" key="3">
    <source>
        <dbReference type="EMBL" id="KZS86466.1"/>
    </source>
</evidence>
<keyword evidence="2" id="KW-0732">Signal</keyword>
<accession>A0A164M8D5</accession>
<feature type="compositionally biased region" description="Polar residues" evidence="1">
    <location>
        <begin position="237"/>
        <end position="251"/>
    </location>
</feature>
<proteinExistence type="predicted"/>
<feature type="chain" id="PRO_5007851705" description="Fungal N-terminal domain-containing protein" evidence="2">
    <location>
        <begin position="22"/>
        <end position="321"/>
    </location>
</feature>
<dbReference type="AlphaFoldDB" id="A0A164M8D5"/>
<evidence type="ECO:0000256" key="2">
    <source>
        <dbReference type="SAM" id="SignalP"/>
    </source>
</evidence>
<gene>
    <name evidence="3" type="ORF">SISNIDRAFT_471774</name>
</gene>
<dbReference type="EMBL" id="KV419497">
    <property type="protein sequence ID" value="KZS86466.1"/>
    <property type="molecule type" value="Genomic_DNA"/>
</dbReference>
<feature type="compositionally biased region" description="Basic and acidic residues" evidence="1">
    <location>
        <begin position="252"/>
        <end position="262"/>
    </location>
</feature>
<feature type="region of interest" description="Disordered" evidence="1">
    <location>
        <begin position="237"/>
        <end position="321"/>
    </location>
</feature>
<reference evidence="3 4" key="1">
    <citation type="journal article" date="2016" name="Mol. Biol. Evol.">
        <title>Comparative Genomics of Early-Diverging Mushroom-Forming Fungi Provides Insights into the Origins of Lignocellulose Decay Capabilities.</title>
        <authorList>
            <person name="Nagy L.G."/>
            <person name="Riley R."/>
            <person name="Tritt A."/>
            <person name="Adam C."/>
            <person name="Daum C."/>
            <person name="Floudas D."/>
            <person name="Sun H."/>
            <person name="Yadav J.S."/>
            <person name="Pangilinan J."/>
            <person name="Larsson K.H."/>
            <person name="Matsuura K."/>
            <person name="Barry K."/>
            <person name="Labutti K."/>
            <person name="Kuo R."/>
            <person name="Ohm R.A."/>
            <person name="Bhattacharya S.S."/>
            <person name="Shirouzu T."/>
            <person name="Yoshinaga Y."/>
            <person name="Martin F.M."/>
            <person name="Grigoriev I.V."/>
            <person name="Hibbett D.S."/>
        </authorList>
    </citation>
    <scope>NUCLEOTIDE SEQUENCE [LARGE SCALE GENOMIC DNA]</scope>
    <source>
        <strain evidence="3 4">HHB9708</strain>
    </source>
</reference>
<name>A0A164M8D5_9AGAM</name>
<evidence type="ECO:0000313" key="4">
    <source>
        <dbReference type="Proteomes" id="UP000076722"/>
    </source>
</evidence>
<keyword evidence="4" id="KW-1185">Reference proteome</keyword>
<evidence type="ECO:0000256" key="1">
    <source>
        <dbReference type="SAM" id="MobiDB-lite"/>
    </source>
</evidence>